<dbReference type="Pfam" id="PF25973">
    <property type="entry name" value="BSH_CzcB"/>
    <property type="match status" value="1"/>
</dbReference>
<feature type="signal peptide" evidence="2">
    <location>
        <begin position="1"/>
        <end position="22"/>
    </location>
</feature>
<feature type="chain" id="PRO_5037836982" evidence="2">
    <location>
        <begin position="23"/>
        <end position="366"/>
    </location>
</feature>
<gene>
    <name evidence="5" type="ORF">HZF24_11000</name>
</gene>
<accession>A0A974GWP1</accession>
<comment type="caution">
    <text evidence="5">The sequence shown here is derived from an EMBL/GenBank/DDBJ whole genome shotgun (WGS) entry which is preliminary data.</text>
</comment>
<dbReference type="PANTHER" id="PTHR30469:SF15">
    <property type="entry name" value="HLYD FAMILY OF SECRETION PROTEINS"/>
    <property type="match status" value="1"/>
</dbReference>
<dbReference type="RefSeq" id="WP_179238370.1">
    <property type="nucleotide sequence ID" value="NZ_JACBNQ010000012.1"/>
</dbReference>
<feature type="domain" description="YknX-like C-terminal permuted SH3-like" evidence="4">
    <location>
        <begin position="297"/>
        <end position="362"/>
    </location>
</feature>
<organism evidence="5 6">
    <name type="scientific">Sedimentibacter hydroxybenzoicus DSM 7310</name>
    <dbReference type="NCBI Taxonomy" id="1123245"/>
    <lineage>
        <taxon>Bacteria</taxon>
        <taxon>Bacillati</taxon>
        <taxon>Bacillota</taxon>
        <taxon>Tissierellia</taxon>
        <taxon>Sedimentibacter</taxon>
    </lineage>
</organism>
<dbReference type="SUPFAM" id="SSF111369">
    <property type="entry name" value="HlyD-like secretion proteins"/>
    <property type="match status" value="1"/>
</dbReference>
<dbReference type="Proteomes" id="UP000611629">
    <property type="component" value="Unassembled WGS sequence"/>
</dbReference>
<evidence type="ECO:0000256" key="1">
    <source>
        <dbReference type="ARBA" id="ARBA00009477"/>
    </source>
</evidence>
<name>A0A974GWP1_SEDHY</name>
<dbReference type="InterPro" id="IPR006143">
    <property type="entry name" value="RND_pump_MFP"/>
</dbReference>
<evidence type="ECO:0000313" key="5">
    <source>
        <dbReference type="EMBL" id="NYB74663.1"/>
    </source>
</evidence>
<protein>
    <submittedName>
        <fullName evidence="5">Efflux RND transporter periplasmic adaptor subunit</fullName>
    </submittedName>
</protein>
<evidence type="ECO:0000313" key="6">
    <source>
        <dbReference type="Proteomes" id="UP000611629"/>
    </source>
</evidence>
<reference evidence="5" key="1">
    <citation type="submission" date="2020-07" db="EMBL/GenBank/DDBJ databases">
        <title>Genomic analysis of a strain of Sedimentibacter Hydroxybenzoicus DSM7310.</title>
        <authorList>
            <person name="Ma S."/>
        </authorList>
    </citation>
    <scope>NUCLEOTIDE SEQUENCE</scope>
    <source>
        <strain evidence="5">DSM 7310</strain>
    </source>
</reference>
<dbReference type="GO" id="GO:0015562">
    <property type="term" value="F:efflux transmembrane transporter activity"/>
    <property type="evidence" value="ECO:0007669"/>
    <property type="project" value="InterPro"/>
</dbReference>
<evidence type="ECO:0000259" key="3">
    <source>
        <dbReference type="Pfam" id="PF25973"/>
    </source>
</evidence>
<dbReference type="NCBIfam" id="TIGR01730">
    <property type="entry name" value="RND_mfp"/>
    <property type="match status" value="1"/>
</dbReference>
<dbReference type="Gene3D" id="1.10.287.470">
    <property type="entry name" value="Helix hairpin bin"/>
    <property type="match status" value="1"/>
</dbReference>
<keyword evidence="2" id="KW-0732">Signal</keyword>
<dbReference type="EMBL" id="JACBNQ010000012">
    <property type="protein sequence ID" value="NYB74663.1"/>
    <property type="molecule type" value="Genomic_DNA"/>
</dbReference>
<dbReference type="Gene3D" id="2.40.50.100">
    <property type="match status" value="1"/>
</dbReference>
<dbReference type="Gene3D" id="2.40.420.20">
    <property type="match status" value="1"/>
</dbReference>
<dbReference type="AlphaFoldDB" id="A0A974GWP1"/>
<dbReference type="PROSITE" id="PS51257">
    <property type="entry name" value="PROKAR_LIPOPROTEIN"/>
    <property type="match status" value="1"/>
</dbReference>
<evidence type="ECO:0000256" key="2">
    <source>
        <dbReference type="SAM" id="SignalP"/>
    </source>
</evidence>
<evidence type="ECO:0000259" key="4">
    <source>
        <dbReference type="Pfam" id="PF25989"/>
    </source>
</evidence>
<comment type="similarity">
    <text evidence="1">Belongs to the membrane fusion protein (MFP) (TC 8.A.1) family.</text>
</comment>
<feature type="domain" description="CzcB-like barrel-sandwich hybrid" evidence="3">
    <location>
        <begin position="60"/>
        <end position="208"/>
    </location>
</feature>
<dbReference type="InterPro" id="IPR058647">
    <property type="entry name" value="BSH_CzcB-like"/>
</dbReference>
<dbReference type="InterPro" id="IPR058637">
    <property type="entry name" value="YknX-like_C"/>
</dbReference>
<dbReference type="GO" id="GO:1990281">
    <property type="term" value="C:efflux pump complex"/>
    <property type="evidence" value="ECO:0007669"/>
    <property type="project" value="TreeGrafter"/>
</dbReference>
<sequence length="366" mass="39821">MKKFLTLLLIIAIVLTGCSQNAAIIEEEAYTAVEVETLKSMELFIENIMTAKVFADKDVFVIPLMAGKVEKINVKVGDKVQKDDVLFVMDKDDISKQVKQAYTAYEAAKAGYDVNESQIQSAKDNFEKVKKLYEEGAIPETQYEQAKLAASDEALEAAKMGVEQARVAYENAASMLDNAQVKAPISGVISSVNIVEGEYATSSNPPITIVDSDSITIEFGVPGNLVNKINQSDTVTVEIGAAEYKKEAIINSVSSSADLMTNLYNVSIVLENDGLIKPGMFAKVYLNTDRTEKTLAVKTEAVKEKDDIKYVFVAEVDAAVEKVVTTGLDTGMYIEIKSGLTEGDKVIVKGQDYITDGSKIKVVRGE</sequence>
<dbReference type="Pfam" id="PF25989">
    <property type="entry name" value="YknX_C"/>
    <property type="match status" value="1"/>
</dbReference>
<dbReference type="Gene3D" id="2.40.30.170">
    <property type="match status" value="1"/>
</dbReference>
<proteinExistence type="inferred from homology"/>
<dbReference type="PANTHER" id="PTHR30469">
    <property type="entry name" value="MULTIDRUG RESISTANCE PROTEIN MDTA"/>
    <property type="match status" value="1"/>
</dbReference>
<keyword evidence="6" id="KW-1185">Reference proteome</keyword>